<name>A0ABT1XT52_9SPHN</name>
<evidence type="ECO:0000313" key="1">
    <source>
        <dbReference type="EMBL" id="MCR2833612.1"/>
    </source>
</evidence>
<accession>A0ABT1XT52</accession>
<sequence>MKARFFRLTQIHQRIDERIRLELRKRRPDVQALSHLAHKEHRVKQALRRLLGVPQAA</sequence>
<comment type="caution">
    <text evidence="1">The sequence shown here is derived from an EMBL/GenBank/DDBJ whole genome shotgun (WGS) entry which is preliminary data.</text>
</comment>
<evidence type="ECO:0000313" key="2">
    <source>
        <dbReference type="Proteomes" id="UP001206067"/>
    </source>
</evidence>
<dbReference type="EMBL" id="JANKHH010000004">
    <property type="protein sequence ID" value="MCR2833612.1"/>
    <property type="molecule type" value="Genomic_DNA"/>
</dbReference>
<dbReference type="Proteomes" id="UP001206067">
    <property type="component" value="Unassembled WGS sequence"/>
</dbReference>
<reference evidence="1 2" key="1">
    <citation type="submission" date="2022-08" db="EMBL/GenBank/DDBJ databases">
        <title>Polyphasic taxonomy analysis of Qipengyuania sp.RS5-5.</title>
        <authorList>
            <person name="Xamxidin M."/>
            <person name="Wu M."/>
        </authorList>
    </citation>
    <scope>NUCLEOTIDE SEQUENCE [LARGE SCALE GENOMIC DNA]</scope>
    <source>
        <strain evidence="1 2">RS5-5</strain>
    </source>
</reference>
<gene>
    <name evidence="1" type="ORF">NSO95_06615</name>
</gene>
<protein>
    <submittedName>
        <fullName evidence="1">DUF465 domain-containing protein</fullName>
    </submittedName>
</protein>
<keyword evidence="2" id="KW-1185">Reference proteome</keyword>
<proteinExistence type="predicted"/>
<organism evidence="1 2">
    <name type="scientific">Parerythrobacter lacustris</name>
    <dbReference type="NCBI Taxonomy" id="2969984"/>
    <lineage>
        <taxon>Bacteria</taxon>
        <taxon>Pseudomonadati</taxon>
        <taxon>Pseudomonadota</taxon>
        <taxon>Alphaproteobacteria</taxon>
        <taxon>Sphingomonadales</taxon>
        <taxon>Erythrobacteraceae</taxon>
        <taxon>Parerythrobacter</taxon>
    </lineage>
</organism>
<dbReference type="RefSeq" id="WP_257595393.1">
    <property type="nucleotide sequence ID" value="NZ_JANKHH010000004.1"/>
</dbReference>